<feature type="region of interest" description="Disordered" evidence="1">
    <location>
        <begin position="156"/>
        <end position="186"/>
    </location>
</feature>
<dbReference type="EnsemblProtists" id="HpaT805933">
    <property type="protein sequence ID" value="HpaP805933"/>
    <property type="gene ID" value="HpaG805933"/>
</dbReference>
<feature type="compositionally biased region" description="Basic and acidic residues" evidence="1">
    <location>
        <begin position="171"/>
        <end position="186"/>
    </location>
</feature>
<feature type="compositionally biased region" description="Basic and acidic residues" evidence="1">
    <location>
        <begin position="102"/>
        <end position="121"/>
    </location>
</feature>
<dbReference type="HOGENOM" id="CLU_1071374_0_0_1"/>
<evidence type="ECO:0000313" key="2">
    <source>
        <dbReference type="EnsemblProtists" id="HpaP805933"/>
    </source>
</evidence>
<sequence length="260" mass="30954">MRQALPASGMPRLTSKLAVVAATFEPENRTLEETFQETHDVGLESAERLEISKSRLEKELRRRSERFRDLVTSRNTDIQEEYARMLQELDDQAELLDEEIRKEREGTADRAKRRHEEAVERKARKKQYLGEQSAQLRAQLDKFTLEIRHQQRVFATLEEENENQEDEIDRDDVQSAEERRQLEEERAQNEIVELQQEIVLLKEVQKATVEKIDVWMSEICDKYHQCLRKELIVWCVADTCVRSNHSRCNTRKKSTKRWRN</sequence>
<dbReference type="eggNOG" id="ENOG502S6QB">
    <property type="taxonomic scope" value="Eukaryota"/>
</dbReference>
<feature type="compositionally biased region" description="Acidic residues" evidence="1">
    <location>
        <begin position="157"/>
        <end position="170"/>
    </location>
</feature>
<organism evidence="2 3">
    <name type="scientific">Hyaloperonospora arabidopsidis (strain Emoy2)</name>
    <name type="common">Downy mildew agent</name>
    <name type="synonym">Peronospora arabidopsidis</name>
    <dbReference type="NCBI Taxonomy" id="559515"/>
    <lineage>
        <taxon>Eukaryota</taxon>
        <taxon>Sar</taxon>
        <taxon>Stramenopiles</taxon>
        <taxon>Oomycota</taxon>
        <taxon>Peronosporomycetes</taxon>
        <taxon>Peronosporales</taxon>
        <taxon>Peronosporaceae</taxon>
        <taxon>Hyaloperonospora</taxon>
    </lineage>
</organism>
<feature type="region of interest" description="Disordered" evidence="1">
    <location>
        <begin position="102"/>
        <end position="125"/>
    </location>
</feature>
<dbReference type="AlphaFoldDB" id="M4BHQ7"/>
<evidence type="ECO:0000313" key="3">
    <source>
        <dbReference type="Proteomes" id="UP000011713"/>
    </source>
</evidence>
<evidence type="ECO:0000256" key="1">
    <source>
        <dbReference type="SAM" id="MobiDB-lite"/>
    </source>
</evidence>
<reference evidence="3" key="1">
    <citation type="journal article" date="2010" name="Science">
        <title>Signatures of adaptation to obligate biotrophy in the Hyaloperonospora arabidopsidis genome.</title>
        <authorList>
            <person name="Baxter L."/>
            <person name="Tripathy S."/>
            <person name="Ishaque N."/>
            <person name="Boot N."/>
            <person name="Cabral A."/>
            <person name="Kemen E."/>
            <person name="Thines M."/>
            <person name="Ah-Fong A."/>
            <person name="Anderson R."/>
            <person name="Badejoko W."/>
            <person name="Bittner-Eddy P."/>
            <person name="Boore J.L."/>
            <person name="Chibucos M.C."/>
            <person name="Coates M."/>
            <person name="Dehal P."/>
            <person name="Delehaunty K."/>
            <person name="Dong S."/>
            <person name="Downton P."/>
            <person name="Dumas B."/>
            <person name="Fabro G."/>
            <person name="Fronick C."/>
            <person name="Fuerstenberg S.I."/>
            <person name="Fulton L."/>
            <person name="Gaulin E."/>
            <person name="Govers F."/>
            <person name="Hughes L."/>
            <person name="Humphray S."/>
            <person name="Jiang R.H."/>
            <person name="Judelson H."/>
            <person name="Kamoun S."/>
            <person name="Kyung K."/>
            <person name="Meijer H."/>
            <person name="Minx P."/>
            <person name="Morris P."/>
            <person name="Nelson J."/>
            <person name="Phuntumart V."/>
            <person name="Qutob D."/>
            <person name="Rehmany A."/>
            <person name="Rougon-Cardoso A."/>
            <person name="Ryden P."/>
            <person name="Torto-Alalibo T."/>
            <person name="Studholme D."/>
            <person name="Wang Y."/>
            <person name="Win J."/>
            <person name="Wood J."/>
            <person name="Clifton S.W."/>
            <person name="Rogers J."/>
            <person name="Van den Ackerveken G."/>
            <person name="Jones J.D."/>
            <person name="McDowell J.M."/>
            <person name="Beynon J."/>
            <person name="Tyler B.M."/>
        </authorList>
    </citation>
    <scope>NUCLEOTIDE SEQUENCE [LARGE SCALE GENOMIC DNA]</scope>
    <source>
        <strain evidence="3">Emoy2</strain>
    </source>
</reference>
<dbReference type="Proteomes" id="UP000011713">
    <property type="component" value="Unassembled WGS sequence"/>
</dbReference>
<protein>
    <submittedName>
        <fullName evidence="2">Uncharacterized protein</fullName>
    </submittedName>
</protein>
<reference evidence="2" key="2">
    <citation type="submission" date="2015-06" db="UniProtKB">
        <authorList>
            <consortium name="EnsemblProtists"/>
        </authorList>
    </citation>
    <scope>IDENTIFICATION</scope>
    <source>
        <strain evidence="2">Emoy2</strain>
    </source>
</reference>
<dbReference type="InParanoid" id="M4BHQ7"/>
<dbReference type="VEuPathDB" id="FungiDB:HpaG805933"/>
<keyword evidence="3" id="KW-1185">Reference proteome</keyword>
<accession>M4BHQ7</accession>
<proteinExistence type="predicted"/>
<name>M4BHQ7_HYAAE</name>
<dbReference type="EMBL" id="JH598269">
    <property type="status" value="NOT_ANNOTATED_CDS"/>
    <property type="molecule type" value="Genomic_DNA"/>
</dbReference>